<gene>
    <name evidence="7" type="ORF">FQP90_21250</name>
</gene>
<evidence type="ECO:0000256" key="2">
    <source>
        <dbReference type="ARBA" id="ARBA00022801"/>
    </source>
</evidence>
<dbReference type="GO" id="GO:0008422">
    <property type="term" value="F:beta-glucosidase activity"/>
    <property type="evidence" value="ECO:0007669"/>
    <property type="project" value="UniProtKB-ARBA"/>
</dbReference>
<evidence type="ECO:0000256" key="1">
    <source>
        <dbReference type="ARBA" id="ARBA00005336"/>
    </source>
</evidence>
<sequence>MMEAAPAHITTGRHRSGELTDPSSPEGFTLRLSEQEKATLVVGQNATETHGVDRLGVRPLRMVDGPHGVRRLLDPSQGFLAAAHPATCFPTAAALGATWNVRLLKEIGHALGREAAAQDVDILLGPGANLKRTPIGGRNFEYFSEDPLLSSSLSAGWILGVQAEGVGASLKHFAANNTEQRRYGIDVLVDVRALRELYLASFERAIIDARPATVMAAYNKLNGIHCTENSWLLRDVLRNEWGYTGAVISDWGAAFDGVASLEGGTDLAMPGPLNARAIEEAVERGDISHERLDAAAGRVLALGGHLPARNATLDPDFAAHHALARRAAAEGTVLLKNDTGLLPLSGKETVAVIGAFASEPRYQGGGSSQVNPTRLENLLDSMRQALGDQHVTYAPGYDRTLVDSPSTLHLEAVVTAESADVAIVVIGLPEAFESEGTDRVHMELPAAHNHLVTAVVAANPNTVVVLMNGSPVEMPWRDRVPSIVEAYLGGQAGGSALADVLVGAAEPGGRLAESFPERYSDHPVSRLPAGPAQTEYWESIYVGYRYFDSAGLDVAFPFGHGLSYTAFDWSPIGPGASKFDGTAETPVTVTLRLTNVGARRGSEVVQVYVRDVQSSVFRPRQELAAFAKVELAPGEHEDVTLCLERRAFSFWDTERAAWVLEPGEFEILVGSSSREVKFSHVVTAQGQPEASARDAAPAPYLNPGVGKTFTRPDFEALYGSPLPPNEVSSPFNMDTALRDMRHTAGGGLVFRLMRNAVVRTLGLTKDDPLSAIADDVVGQINFRMMPTLTEGTITPKRATRILRWLNWVNRQSGWPFRHTTRQ</sequence>
<dbReference type="PRINTS" id="PR00133">
    <property type="entry name" value="GLHYDRLASE3"/>
</dbReference>
<dbReference type="EMBL" id="VNFK01000024">
    <property type="protein sequence ID" value="TVU58475.1"/>
    <property type="molecule type" value="Genomic_DNA"/>
</dbReference>
<dbReference type="GO" id="GO:0005975">
    <property type="term" value="P:carbohydrate metabolic process"/>
    <property type="evidence" value="ECO:0007669"/>
    <property type="project" value="InterPro"/>
</dbReference>
<name>A0A558GNL8_PAENT</name>
<dbReference type="Pfam" id="PF01915">
    <property type="entry name" value="Glyco_hydro_3_C"/>
    <property type="match status" value="1"/>
</dbReference>
<comment type="similarity">
    <text evidence="1">Belongs to the glycosyl hydrolase 3 family.</text>
</comment>
<dbReference type="OrthoDB" id="3187421at2"/>
<reference evidence="7 8" key="1">
    <citation type="submission" date="2019-07" db="EMBL/GenBank/DDBJ databases">
        <title>Diversity of Bacteria from Kongsfjorden, Arctic.</title>
        <authorList>
            <person name="Yu Y."/>
        </authorList>
    </citation>
    <scope>NUCLEOTIDE SEQUENCE [LARGE SCALE GENOMIC DNA]</scope>
    <source>
        <strain evidence="7 8">SM1928</strain>
    </source>
</reference>
<protein>
    <recommendedName>
        <fullName evidence="4">Exo-alpha-(1-&gt;6)-L-arabinopyranosidase</fullName>
    </recommendedName>
</protein>
<dbReference type="InterPro" id="IPR026891">
    <property type="entry name" value="Fn3-like"/>
</dbReference>
<evidence type="ECO:0000313" key="8">
    <source>
        <dbReference type="Proteomes" id="UP000316500"/>
    </source>
</evidence>
<feature type="region of interest" description="Disordered" evidence="5">
    <location>
        <begin position="1"/>
        <end position="27"/>
    </location>
</feature>
<dbReference type="InterPro" id="IPR036881">
    <property type="entry name" value="Glyco_hydro_3_C_sf"/>
</dbReference>
<dbReference type="PANTHER" id="PTHR42715">
    <property type="entry name" value="BETA-GLUCOSIDASE"/>
    <property type="match status" value="1"/>
</dbReference>
<accession>A0A558GNL8</accession>
<dbReference type="InterPro" id="IPR013783">
    <property type="entry name" value="Ig-like_fold"/>
</dbReference>
<dbReference type="InterPro" id="IPR002772">
    <property type="entry name" value="Glyco_hydro_3_C"/>
</dbReference>
<dbReference type="SUPFAM" id="SSF51445">
    <property type="entry name" value="(Trans)glycosidases"/>
    <property type="match status" value="1"/>
</dbReference>
<dbReference type="Gene3D" id="3.20.20.300">
    <property type="entry name" value="Glycoside hydrolase, family 3, N-terminal domain"/>
    <property type="match status" value="1"/>
</dbReference>
<evidence type="ECO:0000259" key="6">
    <source>
        <dbReference type="SMART" id="SM01217"/>
    </source>
</evidence>
<proteinExistence type="inferred from homology"/>
<dbReference type="Pfam" id="PF14310">
    <property type="entry name" value="Fn3-like"/>
    <property type="match status" value="1"/>
</dbReference>
<dbReference type="Gene3D" id="3.40.50.1700">
    <property type="entry name" value="Glycoside hydrolase family 3 C-terminal domain"/>
    <property type="match status" value="1"/>
</dbReference>
<dbReference type="Proteomes" id="UP000316500">
    <property type="component" value="Unassembled WGS sequence"/>
</dbReference>
<dbReference type="PANTHER" id="PTHR42715:SF10">
    <property type="entry name" value="BETA-GLUCOSIDASE"/>
    <property type="match status" value="1"/>
</dbReference>
<dbReference type="InterPro" id="IPR017853">
    <property type="entry name" value="GH"/>
</dbReference>
<evidence type="ECO:0000256" key="5">
    <source>
        <dbReference type="SAM" id="MobiDB-lite"/>
    </source>
</evidence>
<dbReference type="SMART" id="SM01217">
    <property type="entry name" value="Fn3_like"/>
    <property type="match status" value="1"/>
</dbReference>
<dbReference type="FunFam" id="2.60.40.10:FF:000495">
    <property type="entry name" value="Periplasmic beta-glucosidase"/>
    <property type="match status" value="1"/>
</dbReference>
<dbReference type="Pfam" id="PF00933">
    <property type="entry name" value="Glyco_hydro_3"/>
    <property type="match status" value="1"/>
</dbReference>
<comment type="function">
    <text evidence="3">Catalyzes the hydrolysis of a non-reducing terminal alpha-L-arabinopyranosidic linkage in ginsenoside Rb2 (alpha-L-arabinopyranosyl-(1-&gt;6)-alpha-D-glucopyranosyl) to release alpha-D-glucopyranosyl (Rd). It is not able to hydrolyze alpha-L-arabinofuranosyl-(1-&gt;6)-alpha-D-glucopyranosyl (Rc).</text>
</comment>
<dbReference type="InterPro" id="IPR050288">
    <property type="entry name" value="Cellulose_deg_GH3"/>
</dbReference>
<dbReference type="InterPro" id="IPR036962">
    <property type="entry name" value="Glyco_hydro_3_N_sf"/>
</dbReference>
<evidence type="ECO:0000256" key="4">
    <source>
        <dbReference type="ARBA" id="ARBA00074219"/>
    </source>
</evidence>
<feature type="domain" description="Fibronectin type III-like" evidence="6">
    <location>
        <begin position="603"/>
        <end position="673"/>
    </location>
</feature>
<evidence type="ECO:0000256" key="3">
    <source>
        <dbReference type="ARBA" id="ARBA00058905"/>
    </source>
</evidence>
<comment type="caution">
    <text evidence="7">The sequence shown here is derived from an EMBL/GenBank/DDBJ whole genome shotgun (WGS) entry which is preliminary data.</text>
</comment>
<evidence type="ECO:0000313" key="7">
    <source>
        <dbReference type="EMBL" id="TVU58475.1"/>
    </source>
</evidence>
<organism evidence="7 8">
    <name type="scientific">Paenarthrobacter nitroguajacolicus</name>
    <name type="common">Arthrobacter nitroguajacolicus</name>
    <dbReference type="NCBI Taxonomy" id="211146"/>
    <lineage>
        <taxon>Bacteria</taxon>
        <taxon>Bacillati</taxon>
        <taxon>Actinomycetota</taxon>
        <taxon>Actinomycetes</taxon>
        <taxon>Micrococcales</taxon>
        <taxon>Micrococcaceae</taxon>
        <taxon>Paenarthrobacter</taxon>
    </lineage>
</organism>
<dbReference type="SUPFAM" id="SSF52279">
    <property type="entry name" value="Beta-D-glucan exohydrolase, C-terminal domain"/>
    <property type="match status" value="1"/>
</dbReference>
<dbReference type="Gene3D" id="2.60.40.10">
    <property type="entry name" value="Immunoglobulins"/>
    <property type="match status" value="1"/>
</dbReference>
<dbReference type="AlphaFoldDB" id="A0A558GNL8"/>
<dbReference type="InterPro" id="IPR001764">
    <property type="entry name" value="Glyco_hydro_3_N"/>
</dbReference>
<keyword evidence="2 7" id="KW-0378">Hydrolase</keyword>